<evidence type="ECO:0000256" key="1">
    <source>
        <dbReference type="SAM" id="Phobius"/>
    </source>
</evidence>
<gene>
    <name evidence="2" type="ORF">E4656_04870</name>
</gene>
<dbReference type="InterPro" id="IPR025489">
    <property type="entry name" value="DUF4381"/>
</dbReference>
<comment type="caution">
    <text evidence="2">The sequence shown here is derived from an EMBL/GenBank/DDBJ whole genome shotgun (WGS) entry which is preliminary data.</text>
</comment>
<dbReference type="Pfam" id="PF14316">
    <property type="entry name" value="DUF4381"/>
    <property type="match status" value="1"/>
</dbReference>
<proteinExistence type="predicted"/>
<protein>
    <submittedName>
        <fullName evidence="2">DUF4381 family protein</fullName>
    </submittedName>
</protein>
<evidence type="ECO:0000313" key="3">
    <source>
        <dbReference type="Proteomes" id="UP000297475"/>
    </source>
</evidence>
<feature type="transmembrane region" description="Helical" evidence="1">
    <location>
        <begin position="25"/>
        <end position="45"/>
    </location>
</feature>
<dbReference type="AlphaFoldDB" id="A0A4Z0WKI9"/>
<name>A0A4Z0WKI9_9GAMM</name>
<reference evidence="2 3" key="1">
    <citation type="submission" date="2019-04" db="EMBL/GenBank/DDBJ databases">
        <title>Natronospirillum operosus gen. nov., sp. nov., a haloalkaliphilic satellite isolated from decaying biomass of laboratory culture of cyanobacterium Geitlerinema sp. and proposal of Natronospirillaceae fam. nov. and Saccharospirillaceae fam. nov.</title>
        <authorList>
            <person name="Kevbrin V."/>
            <person name="Boltyanskaya Y."/>
            <person name="Koziaeva V."/>
            <person name="Grouzdev D.S."/>
            <person name="Park M."/>
            <person name="Cho J."/>
        </authorList>
    </citation>
    <scope>NUCLEOTIDE SEQUENCE [LARGE SCALE GENOMIC DNA]</scope>
    <source>
        <strain evidence="2 3">G-116</strain>
    </source>
</reference>
<keyword evidence="1" id="KW-1133">Transmembrane helix</keyword>
<evidence type="ECO:0000313" key="2">
    <source>
        <dbReference type="EMBL" id="TGG95745.1"/>
    </source>
</evidence>
<keyword evidence="1" id="KW-0472">Membrane</keyword>
<sequence length="161" mass="18225">MSPLELQARLAPNLAPDSLSLWPPATGWTLLVSLLLLIGLGWLAWYSWHTPWWRRPALRRLQRAYLQELNHLVADPEPELAAGHWLRSLARDGQGVPTQLPPAAFLHTWRQLSPAPLPPVVDQLLRDIYRGRDVTLLLTTHHAELEHLCLNCLHLHSPGLG</sequence>
<accession>A0A4Z0WKI9</accession>
<dbReference type="Proteomes" id="UP000297475">
    <property type="component" value="Unassembled WGS sequence"/>
</dbReference>
<keyword evidence="1" id="KW-0812">Transmembrane</keyword>
<dbReference type="RefSeq" id="WP_135481667.1">
    <property type="nucleotide sequence ID" value="NZ_SRMF01000001.1"/>
</dbReference>
<organism evidence="2 3">
    <name type="scientific">Natronospirillum operosum</name>
    <dbReference type="NCBI Taxonomy" id="2759953"/>
    <lineage>
        <taxon>Bacteria</taxon>
        <taxon>Pseudomonadati</taxon>
        <taxon>Pseudomonadota</taxon>
        <taxon>Gammaproteobacteria</taxon>
        <taxon>Oceanospirillales</taxon>
        <taxon>Natronospirillaceae</taxon>
        <taxon>Natronospirillum</taxon>
    </lineage>
</organism>
<keyword evidence="3" id="KW-1185">Reference proteome</keyword>
<dbReference type="EMBL" id="SRMF01000001">
    <property type="protein sequence ID" value="TGG95745.1"/>
    <property type="molecule type" value="Genomic_DNA"/>
</dbReference>